<organism evidence="2 3">
    <name type="scientific">Ornithorhynchus anatinus</name>
    <name type="common">Duckbill platypus</name>
    <dbReference type="NCBI Taxonomy" id="9258"/>
    <lineage>
        <taxon>Eukaryota</taxon>
        <taxon>Metazoa</taxon>
        <taxon>Chordata</taxon>
        <taxon>Craniata</taxon>
        <taxon>Vertebrata</taxon>
        <taxon>Euteleostomi</taxon>
        <taxon>Mammalia</taxon>
        <taxon>Monotremata</taxon>
        <taxon>Ornithorhynchidae</taxon>
        <taxon>Ornithorhynchus</taxon>
    </lineage>
</organism>
<evidence type="ECO:0000313" key="3">
    <source>
        <dbReference type="Proteomes" id="UP000002279"/>
    </source>
</evidence>
<accession>A0A6I8MZ68</accession>
<feature type="compositionally biased region" description="Low complexity" evidence="1">
    <location>
        <begin position="16"/>
        <end position="28"/>
    </location>
</feature>
<dbReference type="InParanoid" id="A0A6I8MZ68"/>
<feature type="compositionally biased region" description="Basic residues" evidence="1">
    <location>
        <begin position="29"/>
        <end position="38"/>
    </location>
</feature>
<reference evidence="2 3" key="1">
    <citation type="journal article" date="2008" name="Nature">
        <title>Genome analysis of the platypus reveals unique signatures of evolution.</title>
        <authorList>
            <person name="Warren W.C."/>
            <person name="Hillier L.W."/>
            <person name="Marshall Graves J.A."/>
            <person name="Birney E."/>
            <person name="Ponting C.P."/>
            <person name="Grutzner F."/>
            <person name="Belov K."/>
            <person name="Miller W."/>
            <person name="Clarke L."/>
            <person name="Chinwalla A.T."/>
            <person name="Yang S.P."/>
            <person name="Heger A."/>
            <person name="Locke D.P."/>
            <person name="Miethke P."/>
            <person name="Waters P.D."/>
            <person name="Veyrunes F."/>
            <person name="Fulton L."/>
            <person name="Fulton B."/>
            <person name="Graves T."/>
            <person name="Wallis J."/>
            <person name="Puente X.S."/>
            <person name="Lopez-Otin C."/>
            <person name="Ordonez G.R."/>
            <person name="Eichler E.E."/>
            <person name="Chen L."/>
            <person name="Cheng Z."/>
            <person name="Deakin J.E."/>
            <person name="Alsop A."/>
            <person name="Thompson K."/>
            <person name="Kirby P."/>
            <person name="Papenfuss A.T."/>
            <person name="Wakefield M.J."/>
            <person name="Olender T."/>
            <person name="Lancet D."/>
            <person name="Huttley G.A."/>
            <person name="Smit A.F."/>
            <person name="Pask A."/>
            <person name="Temple-Smith P."/>
            <person name="Batzer M.A."/>
            <person name="Walker J.A."/>
            <person name="Konkel M.K."/>
            <person name="Harris R.S."/>
            <person name="Whittington C.M."/>
            <person name="Wong E.S."/>
            <person name="Gemmell N.J."/>
            <person name="Buschiazzo E."/>
            <person name="Vargas Jentzsch I.M."/>
            <person name="Merkel A."/>
            <person name="Schmitz J."/>
            <person name="Zemann A."/>
            <person name="Churakov G."/>
            <person name="Kriegs J.O."/>
            <person name="Brosius J."/>
            <person name="Murchison E.P."/>
            <person name="Sachidanandam R."/>
            <person name="Smith C."/>
            <person name="Hannon G.J."/>
            <person name="Tsend-Ayush E."/>
            <person name="McMillan D."/>
            <person name="Attenborough R."/>
            <person name="Rens W."/>
            <person name="Ferguson-Smith M."/>
            <person name="Lefevre C.M."/>
            <person name="Sharp J.A."/>
            <person name="Nicholas K.R."/>
            <person name="Ray D.A."/>
            <person name="Kube M."/>
            <person name="Reinhardt R."/>
            <person name="Pringle T.H."/>
            <person name="Taylor J."/>
            <person name="Jones R.C."/>
            <person name="Nixon B."/>
            <person name="Dacheux J.L."/>
            <person name="Niwa H."/>
            <person name="Sekita Y."/>
            <person name="Huang X."/>
            <person name="Stark A."/>
            <person name="Kheradpour P."/>
            <person name="Kellis M."/>
            <person name="Flicek P."/>
            <person name="Chen Y."/>
            <person name="Webber C."/>
            <person name="Hardison R."/>
            <person name="Nelson J."/>
            <person name="Hallsworth-Pepin K."/>
            <person name="Delehaunty K."/>
            <person name="Markovic C."/>
            <person name="Minx P."/>
            <person name="Feng Y."/>
            <person name="Kremitzki C."/>
            <person name="Mitreva M."/>
            <person name="Glasscock J."/>
            <person name="Wylie T."/>
            <person name="Wohldmann P."/>
            <person name="Thiru P."/>
            <person name="Nhan M.N."/>
            <person name="Pohl C.S."/>
            <person name="Smith S.M."/>
            <person name="Hou S."/>
            <person name="Nefedov M."/>
            <person name="de Jong P.J."/>
            <person name="Renfree M.B."/>
            <person name="Mardis E.R."/>
            <person name="Wilson R.K."/>
        </authorList>
    </citation>
    <scope>NUCLEOTIDE SEQUENCE [LARGE SCALE GENOMIC DNA]</scope>
    <source>
        <strain evidence="2 3">Glennie</strain>
    </source>
</reference>
<name>A0A6I8MZ68_ORNAN</name>
<feature type="region of interest" description="Disordered" evidence="1">
    <location>
        <begin position="160"/>
        <end position="225"/>
    </location>
</feature>
<feature type="compositionally biased region" description="Basic residues" evidence="1">
    <location>
        <begin position="204"/>
        <end position="213"/>
    </location>
</feature>
<protein>
    <submittedName>
        <fullName evidence="2">Uncharacterized protein</fullName>
    </submittedName>
</protein>
<feature type="compositionally biased region" description="Gly residues" evidence="1">
    <location>
        <begin position="40"/>
        <end position="52"/>
    </location>
</feature>
<dbReference type="AlphaFoldDB" id="A0A6I8MZ68"/>
<keyword evidence="3" id="KW-1185">Reference proteome</keyword>
<dbReference type="Bgee" id="ENSOANG00000042668">
    <property type="expression patterns" value="Expressed in cerebellum and 7 other cell types or tissues"/>
</dbReference>
<reference evidence="2" key="3">
    <citation type="submission" date="2025-09" db="UniProtKB">
        <authorList>
            <consortium name="Ensembl"/>
        </authorList>
    </citation>
    <scope>IDENTIFICATION</scope>
    <source>
        <strain evidence="2">Glennie</strain>
    </source>
</reference>
<proteinExistence type="predicted"/>
<sequence length="241" mass="25682">MTTARVKRSRRPGAVPPAERAARSPGRPARGRRSRRPRSAGGGAGARGGRAGGDPDPDSPLRLGHAGQLLLGAPLEVVPALLHLLSRAPPRGDAVDLGGDALPHPPPLRHRHPPALRPVQLRVVGPHLLDEDLVLLVGEARLPQPGDLLRRRRRRRRLARHARPGASSCIGGCGEGGDGEVRPARRPPPPHPLPRTAPPGVGGRGRRWRRRGVPVRPPFPCPALTAAPAPLPVARLRSCRR</sequence>
<evidence type="ECO:0000256" key="1">
    <source>
        <dbReference type="SAM" id="MobiDB-lite"/>
    </source>
</evidence>
<feature type="compositionally biased region" description="Basic residues" evidence="1">
    <location>
        <begin position="1"/>
        <end position="11"/>
    </location>
</feature>
<reference evidence="2" key="2">
    <citation type="submission" date="2025-08" db="UniProtKB">
        <authorList>
            <consortium name="Ensembl"/>
        </authorList>
    </citation>
    <scope>IDENTIFICATION</scope>
    <source>
        <strain evidence="2">Glennie</strain>
    </source>
</reference>
<dbReference type="GeneTree" id="ENSGT00860000136302"/>
<dbReference type="Proteomes" id="UP000002279">
    <property type="component" value="Chromosome 5"/>
</dbReference>
<evidence type="ECO:0000313" key="2">
    <source>
        <dbReference type="Ensembl" id="ENSOANP00000033995.1"/>
    </source>
</evidence>
<feature type="region of interest" description="Disordered" evidence="1">
    <location>
        <begin position="1"/>
        <end position="63"/>
    </location>
</feature>
<feature type="compositionally biased region" description="Pro residues" evidence="1">
    <location>
        <begin position="186"/>
        <end position="197"/>
    </location>
</feature>
<dbReference type="Ensembl" id="ENSOANT00000049051.1">
    <property type="protein sequence ID" value="ENSOANP00000033995.1"/>
    <property type="gene ID" value="ENSOANG00000042668.1"/>
</dbReference>